<accession>A0ABT8WQH2</accession>
<evidence type="ECO:0000313" key="2">
    <source>
        <dbReference type="Proteomes" id="UP001176806"/>
    </source>
</evidence>
<dbReference type="Proteomes" id="UP001176806">
    <property type="component" value="Unassembled WGS sequence"/>
</dbReference>
<keyword evidence="2" id="KW-1185">Reference proteome</keyword>
<protein>
    <submittedName>
        <fullName evidence="1">Uncharacterized protein</fullName>
    </submittedName>
</protein>
<organism evidence="1 2">
    <name type="scientific">Flavivirga jejuensis</name>
    <dbReference type="NCBI Taxonomy" id="870487"/>
    <lineage>
        <taxon>Bacteria</taxon>
        <taxon>Pseudomonadati</taxon>
        <taxon>Bacteroidota</taxon>
        <taxon>Flavobacteriia</taxon>
        <taxon>Flavobacteriales</taxon>
        <taxon>Flavobacteriaceae</taxon>
        <taxon>Flavivirga</taxon>
    </lineage>
</organism>
<comment type="caution">
    <text evidence="1">The sequence shown here is derived from an EMBL/GenBank/DDBJ whole genome shotgun (WGS) entry which is preliminary data.</text>
</comment>
<proteinExistence type="predicted"/>
<gene>
    <name evidence="1" type="ORF">Q4Q40_14385</name>
</gene>
<dbReference type="RefSeq" id="WP_303302578.1">
    <property type="nucleotide sequence ID" value="NZ_BAABDA010000055.1"/>
</dbReference>
<reference evidence="1" key="1">
    <citation type="submission" date="2023-07" db="EMBL/GenBank/DDBJ databases">
        <title>Two novel species in the genus Flavivirga.</title>
        <authorList>
            <person name="Kwon K."/>
        </authorList>
    </citation>
    <scope>NUCLEOTIDE SEQUENCE</scope>
    <source>
        <strain evidence="1">KACC 14158</strain>
    </source>
</reference>
<name>A0ABT8WQH2_9FLAO</name>
<dbReference type="EMBL" id="JAUOEL010000005">
    <property type="protein sequence ID" value="MDO5975381.1"/>
    <property type="molecule type" value="Genomic_DNA"/>
</dbReference>
<evidence type="ECO:0000313" key="1">
    <source>
        <dbReference type="EMBL" id="MDO5975381.1"/>
    </source>
</evidence>
<sequence>MQSNISSIISALKIIKKENPDSGAIELLEDALKKSMKYHVLDMASMGSVIDIKEVEEELRNGLSLLGIVNSK</sequence>